<dbReference type="InterPro" id="IPR028386">
    <property type="entry name" value="CENP-C/Mif2/cnp3"/>
</dbReference>
<dbReference type="Proteomes" id="UP000515135">
    <property type="component" value="Unplaced"/>
</dbReference>
<dbReference type="GO" id="GO:0019237">
    <property type="term" value="F:centromeric DNA binding"/>
    <property type="evidence" value="ECO:0007669"/>
    <property type="project" value="InterPro"/>
</dbReference>
<feature type="compositionally biased region" description="Basic and acidic residues" evidence="4">
    <location>
        <begin position="43"/>
        <end position="57"/>
    </location>
</feature>
<feature type="compositionally biased region" description="Polar residues" evidence="4">
    <location>
        <begin position="203"/>
        <end position="229"/>
    </location>
</feature>
<evidence type="ECO:0000313" key="5">
    <source>
        <dbReference type="Proteomes" id="UP000515135"/>
    </source>
</evidence>
<dbReference type="GO" id="GO:0051455">
    <property type="term" value="P:spindle attachment to meiosis I kinetochore"/>
    <property type="evidence" value="ECO:0007669"/>
    <property type="project" value="TreeGrafter"/>
</dbReference>
<proteinExistence type="inferred from homology"/>
<comment type="subcellular location">
    <subcellularLocation>
        <location evidence="1">Nucleus</location>
    </subcellularLocation>
</comment>
<dbReference type="GO" id="GO:0000776">
    <property type="term" value="C:kinetochore"/>
    <property type="evidence" value="ECO:0007669"/>
    <property type="project" value="InterPro"/>
</dbReference>
<keyword evidence="3" id="KW-0539">Nucleus</keyword>
<evidence type="ECO:0000256" key="4">
    <source>
        <dbReference type="SAM" id="MobiDB-lite"/>
    </source>
</evidence>
<dbReference type="GO" id="GO:0051315">
    <property type="term" value="P:attachment of mitotic spindle microtubules to kinetochore"/>
    <property type="evidence" value="ECO:0007669"/>
    <property type="project" value="TreeGrafter"/>
</dbReference>
<feature type="compositionally biased region" description="Basic residues" evidence="4">
    <location>
        <begin position="299"/>
        <end position="316"/>
    </location>
</feature>
<evidence type="ECO:0000256" key="1">
    <source>
        <dbReference type="ARBA" id="ARBA00004123"/>
    </source>
</evidence>
<gene>
    <name evidence="6" type="primary">LOC109462216</name>
</gene>
<evidence type="ECO:0000313" key="6">
    <source>
        <dbReference type="RefSeq" id="XP_019614302.1"/>
    </source>
</evidence>
<protein>
    <submittedName>
        <fullName evidence="6">Centromere protein C-like isoform X1</fullName>
    </submittedName>
</protein>
<dbReference type="GeneID" id="109462216"/>
<dbReference type="GO" id="GO:0005634">
    <property type="term" value="C:nucleus"/>
    <property type="evidence" value="ECO:0007669"/>
    <property type="project" value="UniProtKB-SubCell"/>
</dbReference>
<sequence length="460" mass="51688">MARFRRRREGKQGKICPHSSWMKAVRSSWKQTQLQKVIKKTQNLRERRASKAKESRSAPKRPGKQRQEASSPVEKGPDNSLTAVEEDVPVFDLSSQTAQESATSDGKVRRRKRGRPRKAPQTAQSSNESREIQSEANVSAGPEENTEPKKKRAKKAGKRMGKQRQAASSTEDNSDKTLSSGDDLPVSATPLRSILKGGKNHTPRSSTSTLPRASVTSPKHYANVTQSKSASKKGPADSARQAHIIAPRKDKTPGVRRSCRNRARPVAWWAHERVVYERRDSGRVMVDIKRPDAKDYGARPRKTQITKGKSRPRKVGATKTQQPLQQESVPDISTHTDVPRDWEDVENPVIPVVNPATKEEVLIDCVKTTSMFDFRGPQGRAATEEDGIKVCKALRQPQFGLGQIILEPRQEKGTQFVRNDTLVRYVCLFVCLFVCCRKEGRNECLEVTLSNFYGRYHHTH</sequence>
<feature type="region of interest" description="Disordered" evidence="4">
    <location>
        <begin position="1"/>
        <end position="258"/>
    </location>
</feature>
<dbReference type="AlphaFoldDB" id="A0A6P4Y6E8"/>
<keyword evidence="5" id="KW-1185">Reference proteome</keyword>
<feature type="compositionally biased region" description="Polar residues" evidence="4">
    <location>
        <begin position="318"/>
        <end position="336"/>
    </location>
</feature>
<feature type="region of interest" description="Disordered" evidence="4">
    <location>
        <begin position="294"/>
        <end position="339"/>
    </location>
</feature>
<dbReference type="RefSeq" id="XP_019614302.1">
    <property type="nucleotide sequence ID" value="XM_019758743.1"/>
</dbReference>
<reference evidence="6" key="1">
    <citation type="submission" date="2025-08" db="UniProtKB">
        <authorList>
            <consortium name="RefSeq"/>
        </authorList>
    </citation>
    <scope>IDENTIFICATION</scope>
    <source>
        <tissue evidence="6">Gonad</tissue>
    </source>
</reference>
<organism evidence="5 6">
    <name type="scientific">Branchiostoma belcheri</name>
    <name type="common">Amphioxus</name>
    <dbReference type="NCBI Taxonomy" id="7741"/>
    <lineage>
        <taxon>Eukaryota</taxon>
        <taxon>Metazoa</taxon>
        <taxon>Chordata</taxon>
        <taxon>Cephalochordata</taxon>
        <taxon>Leptocardii</taxon>
        <taxon>Amphioxiformes</taxon>
        <taxon>Branchiostomatidae</taxon>
        <taxon>Branchiostoma</taxon>
    </lineage>
</organism>
<dbReference type="GO" id="GO:0051382">
    <property type="term" value="P:kinetochore assembly"/>
    <property type="evidence" value="ECO:0007669"/>
    <property type="project" value="InterPro"/>
</dbReference>
<evidence type="ECO:0000256" key="2">
    <source>
        <dbReference type="ARBA" id="ARBA00010291"/>
    </source>
</evidence>
<accession>A0A6P4Y6E8</accession>
<feature type="compositionally biased region" description="Polar residues" evidence="4">
    <location>
        <begin position="165"/>
        <end position="180"/>
    </location>
</feature>
<dbReference type="PANTHER" id="PTHR16684">
    <property type="entry name" value="CENTROMERE PROTEIN C"/>
    <property type="match status" value="1"/>
</dbReference>
<comment type="similarity">
    <text evidence="2">Belongs to the CENP-C/MIF2 family.</text>
</comment>
<dbReference type="KEGG" id="bbel:109462216"/>
<dbReference type="OrthoDB" id="1939643at2759"/>
<evidence type="ECO:0000256" key="3">
    <source>
        <dbReference type="ARBA" id="ARBA00023242"/>
    </source>
</evidence>
<dbReference type="PANTHER" id="PTHR16684:SF11">
    <property type="entry name" value="CENTROMERE PROTEIN C"/>
    <property type="match status" value="1"/>
</dbReference>
<name>A0A6P4Y6E8_BRABE</name>
<feature type="compositionally biased region" description="Basic residues" evidence="4">
    <location>
        <begin position="149"/>
        <end position="162"/>
    </location>
</feature>
<feature type="compositionally biased region" description="Basic residues" evidence="4">
    <location>
        <begin position="108"/>
        <end position="118"/>
    </location>
</feature>
<feature type="compositionally biased region" description="Polar residues" evidence="4">
    <location>
        <begin position="93"/>
        <end position="104"/>
    </location>
</feature>